<dbReference type="Ensembl" id="ENSSFOT00015053917.1">
    <property type="protein sequence ID" value="ENSSFOP00015065113.1"/>
    <property type="gene ID" value="ENSSFOG00015026755.1"/>
</dbReference>
<organism evidence="6 8">
    <name type="scientific">Scleropages formosus</name>
    <name type="common">Asian bonytongue</name>
    <name type="synonym">Osteoglossum formosum</name>
    <dbReference type="NCBI Taxonomy" id="113540"/>
    <lineage>
        <taxon>Eukaryota</taxon>
        <taxon>Metazoa</taxon>
        <taxon>Chordata</taxon>
        <taxon>Craniata</taxon>
        <taxon>Vertebrata</taxon>
        <taxon>Euteleostomi</taxon>
        <taxon>Actinopterygii</taxon>
        <taxon>Neopterygii</taxon>
        <taxon>Teleostei</taxon>
        <taxon>Osteoglossocephala</taxon>
        <taxon>Osteoglossomorpha</taxon>
        <taxon>Osteoglossiformes</taxon>
        <taxon>Osteoglossidae</taxon>
        <taxon>Scleropages</taxon>
    </lineage>
</organism>
<evidence type="ECO:0000313" key="7">
    <source>
        <dbReference type="Ensembl" id="ENSSFOP00015065113.1"/>
    </source>
</evidence>
<reference evidence="6 8" key="1">
    <citation type="submission" date="2015-08" db="EMBL/GenBank/DDBJ databases">
        <title>The genome of the Asian arowana (Scleropages formosus).</title>
        <authorList>
            <person name="Tan M.H."/>
            <person name="Gan H.M."/>
            <person name="Croft L.J."/>
            <person name="Austin C.M."/>
        </authorList>
    </citation>
    <scope>NUCLEOTIDE SEQUENCE [LARGE SCALE GENOMIC DNA]</scope>
    <source>
        <strain evidence="6">Aro1</strain>
    </source>
</reference>
<evidence type="ECO:0000256" key="3">
    <source>
        <dbReference type="ARBA" id="ARBA00022692"/>
    </source>
</evidence>
<dbReference type="PANTHER" id="PTHR13628:SF1">
    <property type="entry name" value="TRANSMEMBRANE PROTEIN 267"/>
    <property type="match status" value="1"/>
</dbReference>
<keyword evidence="5" id="KW-0472">Membrane</keyword>
<evidence type="ECO:0000313" key="8">
    <source>
        <dbReference type="Proteomes" id="UP000034805"/>
    </source>
</evidence>
<dbReference type="GeneTree" id="ENSGT00390000003050"/>
<keyword evidence="4" id="KW-1133">Transmembrane helix</keyword>
<evidence type="ECO:0000313" key="9">
    <source>
        <dbReference type="Proteomes" id="UP000694397"/>
    </source>
</evidence>
<evidence type="ECO:0000256" key="4">
    <source>
        <dbReference type="ARBA" id="ARBA00022989"/>
    </source>
</evidence>
<reference evidence="7 9" key="2">
    <citation type="submission" date="2019-04" db="EMBL/GenBank/DDBJ databases">
        <authorList>
            <consortium name="Wellcome Sanger Institute Data Sharing"/>
        </authorList>
    </citation>
    <scope>NUCLEOTIDE SEQUENCE [LARGE SCALE GENOMIC DNA]</scope>
</reference>
<keyword evidence="3 6" id="KW-0812">Transmembrane</keyword>
<evidence type="ECO:0000313" key="6">
    <source>
        <dbReference type="EMBL" id="KPP69181.1"/>
    </source>
</evidence>
<reference evidence="7" key="3">
    <citation type="submission" date="2025-05" db="UniProtKB">
        <authorList>
            <consortium name="Ensembl"/>
        </authorList>
    </citation>
    <scope>IDENTIFICATION</scope>
</reference>
<proteinExistence type="predicted"/>
<accession>A0A0P7U4W5</accession>
<name>A0A0P7U4W5_SCLFO</name>
<comment type="subcellular location">
    <subcellularLocation>
        <location evidence="1">Membrane</location>
        <topology evidence="1">Multi-pass membrane protein</topology>
    </subcellularLocation>
</comment>
<dbReference type="EMBL" id="JARO02004087">
    <property type="protein sequence ID" value="KPP69181.1"/>
    <property type="molecule type" value="Genomic_DNA"/>
</dbReference>
<evidence type="ECO:0000256" key="2">
    <source>
        <dbReference type="ARBA" id="ARBA00013977"/>
    </source>
</evidence>
<protein>
    <recommendedName>
        <fullName evidence="2">Transmembrane protein 267</fullName>
    </recommendedName>
</protein>
<dbReference type="AlphaFoldDB" id="A0A0P7U4W5"/>
<dbReference type="Proteomes" id="UP000034805">
    <property type="component" value="Unassembled WGS sequence"/>
</dbReference>
<gene>
    <name evidence="7" type="primary">TMEM267</name>
    <name evidence="6" type="ORF">Z043_112079</name>
</gene>
<dbReference type="OrthoDB" id="10014558at2759"/>
<dbReference type="InterPro" id="IPR026572">
    <property type="entry name" value="TMEM267"/>
</dbReference>
<evidence type="ECO:0000256" key="1">
    <source>
        <dbReference type="ARBA" id="ARBA00004141"/>
    </source>
</evidence>
<sequence length="239" mass="26289">MVLGSLELQPPLRLQGDSTTLHVTADMEMTQTHTLLQTLSLSSVVGSLGLGIFCVCADHFVRLPHVQQHTWLHAVADNVIHGTIGLWSWAIVIGLRKSSDVCEAMLAGCLAAVIDLDHFYQAQSLSLKAAVNLSQRPPLHCSSLIPVLCGSLWLLVSTCRLGAPWHSLPWLLFLSLASHHVRDATRHGLWVWPFGSTEPLPYWLYVALTSTMPHLSSVLISFYGTREATSQKYGTAYNV</sequence>
<evidence type="ECO:0000256" key="5">
    <source>
        <dbReference type="ARBA" id="ARBA00023136"/>
    </source>
</evidence>
<dbReference type="Proteomes" id="UP000694397">
    <property type="component" value="Chromosome 17"/>
</dbReference>
<dbReference type="PANTHER" id="PTHR13628">
    <property type="entry name" value="TRANSMEMBRANE PROTEIN 267"/>
    <property type="match status" value="1"/>
</dbReference>
<dbReference type="GO" id="GO:0016020">
    <property type="term" value="C:membrane"/>
    <property type="evidence" value="ECO:0007669"/>
    <property type="project" value="UniProtKB-SubCell"/>
</dbReference>
<dbReference type="KEGG" id="sfm:108938102"/>
<keyword evidence="9" id="KW-1185">Reference proteome</keyword>